<gene>
    <name evidence="1" type="ORF">T458_22460</name>
</gene>
<proteinExistence type="predicted"/>
<dbReference type="PATRIC" id="fig|1408254.3.peg.4408"/>
<dbReference type="HOGENOM" id="CLU_2804051_0_0_9"/>
<comment type="caution">
    <text evidence="1">The sequence shown here is derived from an EMBL/GenBank/DDBJ whole genome shotgun (WGS) entry which is preliminary data.</text>
</comment>
<evidence type="ECO:0000313" key="1">
    <source>
        <dbReference type="EMBL" id="EST53968.1"/>
    </source>
</evidence>
<dbReference type="Proteomes" id="UP000017973">
    <property type="component" value="Unassembled WGS sequence"/>
</dbReference>
<protein>
    <submittedName>
        <fullName evidence="1">Uncharacterized protein</fullName>
    </submittedName>
</protein>
<organism evidence="1 2">
    <name type="scientific">Brevibacillus panacihumi W25</name>
    <dbReference type="NCBI Taxonomy" id="1408254"/>
    <lineage>
        <taxon>Bacteria</taxon>
        <taxon>Bacillati</taxon>
        <taxon>Bacillota</taxon>
        <taxon>Bacilli</taxon>
        <taxon>Bacillales</taxon>
        <taxon>Paenibacillaceae</taxon>
        <taxon>Brevibacillus</taxon>
    </lineage>
</organism>
<evidence type="ECO:0000313" key="2">
    <source>
        <dbReference type="Proteomes" id="UP000017973"/>
    </source>
</evidence>
<reference evidence="1 2" key="1">
    <citation type="journal article" date="2014" name="Genome Announc.">
        <title>Draft Genome Sequence of Brevibacillus panacihumi Strain W25, a Halotolerant Hydrocarbon-Degrading Bacterium.</title>
        <authorList>
            <person name="Wang X."/>
            <person name="Jin D."/>
            <person name="Zhou L."/>
            <person name="Wu L."/>
            <person name="An W."/>
            <person name="Chen Y."/>
            <person name="Zhao L."/>
        </authorList>
    </citation>
    <scope>NUCLEOTIDE SEQUENCE [LARGE SCALE GENOMIC DNA]</scope>
    <source>
        <strain evidence="1 2">W25</strain>
    </source>
</reference>
<sequence>MDKDRDKDTVRDMGTDKNFDQRELRSESYNQCLFCDGAKIQDMLGLLESLGIPAHCHMAPAHIDKAA</sequence>
<dbReference type="AlphaFoldDB" id="V6MEZ6"/>
<accession>V6MEZ6</accession>
<dbReference type="EMBL" id="AYJU01000017">
    <property type="protein sequence ID" value="EST53968.1"/>
    <property type="molecule type" value="Genomic_DNA"/>
</dbReference>
<keyword evidence="2" id="KW-1185">Reference proteome</keyword>
<name>V6MEZ6_9BACL</name>